<feature type="transmembrane region" description="Helical" evidence="1">
    <location>
        <begin position="78"/>
        <end position="98"/>
    </location>
</feature>
<dbReference type="Proteomes" id="UP001479933">
    <property type="component" value="Chromosome"/>
</dbReference>
<evidence type="ECO:0000256" key="1">
    <source>
        <dbReference type="SAM" id="Phobius"/>
    </source>
</evidence>
<gene>
    <name evidence="2" type="ORF">RVF87_16670</name>
</gene>
<feature type="transmembrane region" description="Helical" evidence="1">
    <location>
        <begin position="138"/>
        <end position="159"/>
    </location>
</feature>
<protein>
    <recommendedName>
        <fullName evidence="4">Integral membrane protein</fullName>
    </recommendedName>
</protein>
<sequence>MPSESSAQSPPFVVSSRLRGVRALGHVCWWIFVVTRILPENPATGGMPRRYADYLPLTRGDHGWTAYSPLASPGFVDLNILATASLIAFVVTVGAALVEAVLCRRWVPGILTVVAPVVGGAIVAVGSAARYGGVWDGVWLRPALAAGIVLIGVAVREVWARGRAPAAARRS</sequence>
<name>A0ABZ2TZY3_9ACTN</name>
<reference evidence="2 3" key="1">
    <citation type="journal article" date="2023" name="Virus Evol.">
        <title>Computational host range prediction-The good, the bad, and the ugly.</title>
        <authorList>
            <person name="Howell A.A."/>
            <person name="Versoza C.J."/>
            <person name="Pfeifer S.P."/>
        </authorList>
    </citation>
    <scope>NUCLEOTIDE SEQUENCE [LARGE SCALE GENOMIC DNA]</scope>
    <source>
        <strain evidence="2 3">1610/1b</strain>
    </source>
</reference>
<keyword evidence="1" id="KW-0812">Transmembrane</keyword>
<dbReference type="EMBL" id="CP136137">
    <property type="protein sequence ID" value="WYY06676.1"/>
    <property type="molecule type" value="Genomic_DNA"/>
</dbReference>
<keyword evidence="3" id="KW-1185">Reference proteome</keyword>
<accession>A0ABZ2TZY3</accession>
<feature type="transmembrane region" description="Helical" evidence="1">
    <location>
        <begin position="110"/>
        <end position="132"/>
    </location>
</feature>
<evidence type="ECO:0008006" key="4">
    <source>
        <dbReference type="Google" id="ProtNLM"/>
    </source>
</evidence>
<dbReference type="RefSeq" id="WP_066172323.1">
    <property type="nucleotide sequence ID" value="NZ_CP136137.1"/>
</dbReference>
<evidence type="ECO:0000313" key="2">
    <source>
        <dbReference type="EMBL" id="WYY06676.1"/>
    </source>
</evidence>
<evidence type="ECO:0000313" key="3">
    <source>
        <dbReference type="Proteomes" id="UP001479933"/>
    </source>
</evidence>
<keyword evidence="1" id="KW-0472">Membrane</keyword>
<organism evidence="2 3">
    <name type="scientific">Gordonia hydrophobica</name>
    <dbReference type="NCBI Taxonomy" id="40516"/>
    <lineage>
        <taxon>Bacteria</taxon>
        <taxon>Bacillati</taxon>
        <taxon>Actinomycetota</taxon>
        <taxon>Actinomycetes</taxon>
        <taxon>Mycobacteriales</taxon>
        <taxon>Gordoniaceae</taxon>
        <taxon>Gordonia</taxon>
    </lineage>
</organism>
<proteinExistence type="predicted"/>
<keyword evidence="1" id="KW-1133">Transmembrane helix</keyword>